<keyword evidence="3" id="KW-1185">Reference proteome</keyword>
<feature type="compositionally biased region" description="Basic and acidic residues" evidence="1">
    <location>
        <begin position="37"/>
        <end position="48"/>
    </location>
</feature>
<evidence type="ECO:0000313" key="3">
    <source>
        <dbReference type="Proteomes" id="UP000050454"/>
    </source>
</evidence>
<reference evidence="2 3" key="1">
    <citation type="submission" date="2015-07" db="EMBL/GenBank/DDBJ databases">
        <title>The draft genome sequence of Leadbetterella sp. JN14-9.</title>
        <authorList>
            <person name="Liu Y."/>
            <person name="Du J."/>
            <person name="Shao Z."/>
        </authorList>
    </citation>
    <scope>NUCLEOTIDE SEQUENCE [LARGE SCALE GENOMIC DNA]</scope>
    <source>
        <strain evidence="2 3">JN14-9</strain>
    </source>
</reference>
<feature type="region of interest" description="Disordered" evidence="1">
    <location>
        <begin position="27"/>
        <end position="67"/>
    </location>
</feature>
<evidence type="ECO:0000313" key="2">
    <source>
        <dbReference type="EMBL" id="KPM47212.1"/>
    </source>
</evidence>
<dbReference type="AlphaFoldDB" id="A0A0N8H9F3"/>
<dbReference type="OrthoDB" id="959184at2"/>
<proteinExistence type="predicted"/>
<organism evidence="2 3">
    <name type="scientific">Jiulongibacter sediminis</name>
    <dbReference type="NCBI Taxonomy" id="1605367"/>
    <lineage>
        <taxon>Bacteria</taxon>
        <taxon>Pseudomonadati</taxon>
        <taxon>Bacteroidota</taxon>
        <taxon>Cytophagia</taxon>
        <taxon>Cytophagales</taxon>
        <taxon>Leadbetterellaceae</taxon>
        <taxon>Jiulongibacter</taxon>
    </lineage>
</organism>
<dbReference type="STRING" id="1605367.AFM12_15530"/>
<sequence length="220" mass="24834">MDRNLANYLFHNETLYAFGEEVVSEEKLEVGSQKSEVGSDEKGERKTEQGSSENSFPSGAEGAIPENDRLDSNVEQIKHSDNHELITNSPISAPPKPPVYPMKTKHLVVVKNLQPVEKELLVKIMTAIKLKMDIVDLVDVATYPNIDFKETIYGNMPKAILFFGPESGEEFLIRLKLEKYNPKVLKGINFLMADNLGTILKDQNNEKRLLWNSLKAVFEV</sequence>
<dbReference type="EMBL" id="LGTQ01000012">
    <property type="protein sequence ID" value="KPM47212.1"/>
    <property type="molecule type" value="Genomic_DNA"/>
</dbReference>
<evidence type="ECO:0000256" key="1">
    <source>
        <dbReference type="SAM" id="MobiDB-lite"/>
    </source>
</evidence>
<name>A0A0N8H9F3_9BACT</name>
<comment type="caution">
    <text evidence="2">The sequence shown here is derived from an EMBL/GenBank/DDBJ whole genome shotgun (WGS) entry which is preliminary data.</text>
</comment>
<dbReference type="RefSeq" id="WP_055149910.1">
    <property type="nucleotide sequence ID" value="NZ_JXSZ01000012.1"/>
</dbReference>
<protein>
    <submittedName>
        <fullName evidence="2">Uncharacterized protein</fullName>
    </submittedName>
</protein>
<dbReference type="Proteomes" id="UP000050454">
    <property type="component" value="Unassembled WGS sequence"/>
</dbReference>
<gene>
    <name evidence="2" type="ORF">AFM12_15530</name>
</gene>
<accession>A0A0N8H9F3</accession>